<dbReference type="Gene3D" id="3.30.710.10">
    <property type="entry name" value="Potassium Channel Kv1.1, Chain A"/>
    <property type="match status" value="1"/>
</dbReference>
<proteinExistence type="predicted"/>
<keyword evidence="4" id="KW-1133">Transmembrane helix</keyword>
<keyword evidence="5" id="KW-0406">Ion transport</keyword>
<evidence type="ECO:0000256" key="7">
    <source>
        <dbReference type="ARBA" id="ARBA00023303"/>
    </source>
</evidence>
<dbReference type="GO" id="GO:0005249">
    <property type="term" value="F:voltage-gated potassium channel activity"/>
    <property type="evidence" value="ECO:0007669"/>
    <property type="project" value="InterPro"/>
</dbReference>
<dbReference type="GO" id="GO:0001508">
    <property type="term" value="P:action potential"/>
    <property type="evidence" value="ECO:0007669"/>
    <property type="project" value="TreeGrafter"/>
</dbReference>
<evidence type="ECO:0000313" key="9">
    <source>
        <dbReference type="Proteomes" id="UP000749559"/>
    </source>
</evidence>
<evidence type="ECO:0000256" key="4">
    <source>
        <dbReference type="ARBA" id="ARBA00022989"/>
    </source>
</evidence>
<keyword evidence="3" id="KW-0812">Transmembrane</keyword>
<dbReference type="InterPro" id="IPR028325">
    <property type="entry name" value="VG_K_chnl"/>
</dbReference>
<evidence type="ECO:0000256" key="1">
    <source>
        <dbReference type="ARBA" id="ARBA00004141"/>
    </source>
</evidence>
<dbReference type="InterPro" id="IPR003974">
    <property type="entry name" value="K_chnl_volt-dep_Kv3"/>
</dbReference>
<protein>
    <submittedName>
        <fullName evidence="8">Uncharacterized protein</fullName>
    </submittedName>
</protein>
<dbReference type="InterPro" id="IPR003131">
    <property type="entry name" value="T1-type_BTB"/>
</dbReference>
<evidence type="ECO:0000256" key="3">
    <source>
        <dbReference type="ARBA" id="ARBA00022692"/>
    </source>
</evidence>
<dbReference type="InterPro" id="IPR011333">
    <property type="entry name" value="SKP1/BTB/POZ_sf"/>
</dbReference>
<keyword evidence="2" id="KW-0813">Transport</keyword>
<keyword evidence="7" id="KW-0407">Ion channel</keyword>
<sequence length="111" mass="12553">MLTSNVTQTLLPVGDIEKERPNTNITVDSYDLITINVGGVKHEVLRSTLQRFPGTRLANLNNDIAREESDFIASRGEFYFDRHPGMFTTILNYYRTGELHMDRNTCGCALA</sequence>
<dbReference type="PANTHER" id="PTHR11537">
    <property type="entry name" value="VOLTAGE-GATED POTASSIUM CHANNEL"/>
    <property type="match status" value="1"/>
</dbReference>
<keyword evidence="9" id="KW-1185">Reference proteome</keyword>
<accession>A0A8J1YA28</accession>
<evidence type="ECO:0000256" key="2">
    <source>
        <dbReference type="ARBA" id="ARBA00022448"/>
    </source>
</evidence>
<dbReference type="AlphaFoldDB" id="A0A8J1YA28"/>
<keyword evidence="6" id="KW-0472">Membrane</keyword>
<evidence type="ECO:0000256" key="5">
    <source>
        <dbReference type="ARBA" id="ARBA00023065"/>
    </source>
</evidence>
<organism evidence="8 9">
    <name type="scientific">Owenia fusiformis</name>
    <name type="common">Polychaete worm</name>
    <dbReference type="NCBI Taxonomy" id="6347"/>
    <lineage>
        <taxon>Eukaryota</taxon>
        <taxon>Metazoa</taxon>
        <taxon>Spiralia</taxon>
        <taxon>Lophotrochozoa</taxon>
        <taxon>Annelida</taxon>
        <taxon>Polychaeta</taxon>
        <taxon>Sedentaria</taxon>
        <taxon>Canalipalpata</taxon>
        <taxon>Sabellida</taxon>
        <taxon>Oweniida</taxon>
        <taxon>Oweniidae</taxon>
        <taxon>Owenia</taxon>
    </lineage>
</organism>
<dbReference type="EMBL" id="CAIIXF020000012">
    <property type="protein sequence ID" value="CAH1800574.1"/>
    <property type="molecule type" value="Genomic_DNA"/>
</dbReference>
<dbReference type="Pfam" id="PF02214">
    <property type="entry name" value="BTB_2"/>
    <property type="match status" value="1"/>
</dbReference>
<evidence type="ECO:0000256" key="6">
    <source>
        <dbReference type="ARBA" id="ARBA00023136"/>
    </source>
</evidence>
<gene>
    <name evidence="8" type="ORF">OFUS_LOCUS24440</name>
</gene>
<evidence type="ECO:0000313" key="8">
    <source>
        <dbReference type="EMBL" id="CAH1800574.1"/>
    </source>
</evidence>
<dbReference type="Proteomes" id="UP000749559">
    <property type="component" value="Unassembled WGS sequence"/>
</dbReference>
<dbReference type="GO" id="GO:0051260">
    <property type="term" value="P:protein homooligomerization"/>
    <property type="evidence" value="ECO:0007669"/>
    <property type="project" value="InterPro"/>
</dbReference>
<feature type="non-terminal residue" evidence="8">
    <location>
        <position position="111"/>
    </location>
</feature>
<name>A0A8J1YA28_OWEFU</name>
<dbReference type="SUPFAM" id="SSF54695">
    <property type="entry name" value="POZ domain"/>
    <property type="match status" value="1"/>
</dbReference>
<reference evidence="8" key="1">
    <citation type="submission" date="2022-03" db="EMBL/GenBank/DDBJ databases">
        <authorList>
            <person name="Martin C."/>
        </authorList>
    </citation>
    <scope>NUCLEOTIDE SEQUENCE</scope>
</reference>
<dbReference type="PANTHER" id="PTHR11537:SF254">
    <property type="entry name" value="POTASSIUM VOLTAGE-GATED CHANNEL PROTEIN SHAB"/>
    <property type="match status" value="1"/>
</dbReference>
<comment type="caution">
    <text evidence="8">The sequence shown here is derived from an EMBL/GenBank/DDBJ whole genome shotgun (WGS) entry which is preliminary data.</text>
</comment>
<dbReference type="PRINTS" id="PR01498">
    <property type="entry name" value="SHAWCHANNEL"/>
</dbReference>
<dbReference type="OrthoDB" id="10025005at2759"/>
<comment type="subcellular location">
    <subcellularLocation>
        <location evidence="1">Membrane</location>
        <topology evidence="1">Multi-pass membrane protein</topology>
    </subcellularLocation>
</comment>
<dbReference type="GO" id="GO:0008076">
    <property type="term" value="C:voltage-gated potassium channel complex"/>
    <property type="evidence" value="ECO:0007669"/>
    <property type="project" value="InterPro"/>
</dbReference>